<evidence type="ECO:0000313" key="4">
    <source>
        <dbReference type="Proteomes" id="UP000662678"/>
    </source>
</evidence>
<evidence type="ECO:0000259" key="2">
    <source>
        <dbReference type="Pfam" id="PF18870"/>
    </source>
</evidence>
<organism evidence="3 4">
    <name type="scientific">Vogesella fluminis</name>
    <dbReference type="NCBI Taxonomy" id="1069161"/>
    <lineage>
        <taxon>Bacteria</taxon>
        <taxon>Pseudomonadati</taxon>
        <taxon>Pseudomonadota</taxon>
        <taxon>Betaproteobacteria</taxon>
        <taxon>Neisseriales</taxon>
        <taxon>Chromobacteriaceae</taxon>
        <taxon>Vogesella</taxon>
    </lineage>
</organism>
<evidence type="ECO:0000313" key="3">
    <source>
        <dbReference type="EMBL" id="GHD82466.1"/>
    </source>
</evidence>
<dbReference type="Pfam" id="PF08808">
    <property type="entry name" value="RES"/>
    <property type="match status" value="1"/>
</dbReference>
<dbReference type="InterPro" id="IPR014914">
    <property type="entry name" value="RES_dom"/>
</dbReference>
<gene>
    <name evidence="3" type="ORF">GCM10011419_29910</name>
</gene>
<feature type="domain" description="RES" evidence="1">
    <location>
        <begin position="135"/>
        <end position="190"/>
    </location>
</feature>
<dbReference type="EMBL" id="BMYP01000091">
    <property type="protein sequence ID" value="GHD82466.1"/>
    <property type="molecule type" value="Genomic_DNA"/>
</dbReference>
<name>A0ABQ3HCR7_9NEIS</name>
<dbReference type="Pfam" id="PF18870">
    <property type="entry name" value="HEPN_RES_NTD1"/>
    <property type="match status" value="1"/>
</dbReference>
<protein>
    <recommendedName>
        <fullName evidence="5">RES domain-containing protein</fullName>
    </recommendedName>
</protein>
<evidence type="ECO:0000259" key="1">
    <source>
        <dbReference type="Pfam" id="PF08808"/>
    </source>
</evidence>
<accession>A0ABQ3HCR7</accession>
<dbReference type="InterPro" id="IPR041206">
    <property type="entry name" value="HEPN/RES_NTD1"/>
</dbReference>
<proteinExistence type="predicted"/>
<sequence>MGKFWGLAVEQLPYESAEGGYQGQTWDTAEVLFDEEELSLPRDRDGTLYWAIIRELPDEVWCDWDWLSLDTDVALRMSWETFCENVKHVRRFFFHLLGGSTDDRDSYSAEDILQAIAHLCEQLALIQELPPGTRLWRARADIPPGKRVNASDFGPPPKQYALQSNRMNPPGIPMMYAASTALTAKLETRAISAKRACLKFCVNCPLPSHH</sequence>
<keyword evidence="4" id="KW-1185">Reference proteome</keyword>
<evidence type="ECO:0008006" key="5">
    <source>
        <dbReference type="Google" id="ProtNLM"/>
    </source>
</evidence>
<feature type="domain" description="HEPN/RES N-terminal" evidence="2">
    <location>
        <begin position="2"/>
        <end position="95"/>
    </location>
</feature>
<comment type="caution">
    <text evidence="3">The sequence shown here is derived from an EMBL/GenBank/DDBJ whole genome shotgun (WGS) entry which is preliminary data.</text>
</comment>
<reference evidence="4" key="1">
    <citation type="journal article" date="2019" name="Int. J. Syst. Evol. Microbiol.">
        <title>The Global Catalogue of Microorganisms (GCM) 10K type strain sequencing project: providing services to taxonomists for standard genome sequencing and annotation.</title>
        <authorList>
            <consortium name="The Broad Institute Genomics Platform"/>
            <consortium name="The Broad Institute Genome Sequencing Center for Infectious Disease"/>
            <person name="Wu L."/>
            <person name="Ma J."/>
        </authorList>
    </citation>
    <scope>NUCLEOTIDE SEQUENCE [LARGE SCALE GENOMIC DNA]</scope>
    <source>
        <strain evidence="4">KCTC 23713</strain>
    </source>
</reference>
<dbReference type="Proteomes" id="UP000662678">
    <property type="component" value="Unassembled WGS sequence"/>
</dbReference>